<keyword evidence="2" id="KW-1185">Reference proteome</keyword>
<dbReference type="EMBL" id="FTNO01000004">
    <property type="protein sequence ID" value="SIR76426.1"/>
    <property type="molecule type" value="Genomic_DNA"/>
</dbReference>
<dbReference type="Gene3D" id="1.10.10.10">
    <property type="entry name" value="Winged helix-like DNA-binding domain superfamily/Winged helix DNA-binding domain"/>
    <property type="match status" value="1"/>
</dbReference>
<dbReference type="Proteomes" id="UP000186914">
    <property type="component" value="Unassembled WGS sequence"/>
</dbReference>
<evidence type="ECO:0008006" key="3">
    <source>
        <dbReference type="Google" id="ProtNLM"/>
    </source>
</evidence>
<dbReference type="InterPro" id="IPR036388">
    <property type="entry name" value="WH-like_DNA-bd_sf"/>
</dbReference>
<reference evidence="2" key="1">
    <citation type="submission" date="2017-01" db="EMBL/GenBank/DDBJ databases">
        <authorList>
            <person name="Varghese N."/>
            <person name="Submissions S."/>
        </authorList>
    </citation>
    <scope>NUCLEOTIDE SEQUENCE [LARGE SCALE GENOMIC DNA]</scope>
    <source>
        <strain evidence="2">CGMCC 1.7737</strain>
    </source>
</reference>
<evidence type="ECO:0000313" key="1">
    <source>
        <dbReference type="EMBL" id="SIR76426.1"/>
    </source>
</evidence>
<dbReference type="OrthoDB" id="216755at2157"/>
<evidence type="ECO:0000313" key="2">
    <source>
        <dbReference type="Proteomes" id="UP000186914"/>
    </source>
</evidence>
<dbReference type="InterPro" id="IPR036390">
    <property type="entry name" value="WH_DNA-bd_sf"/>
</dbReference>
<name>A0A1N7DKR9_9EURY</name>
<accession>A0A1N7DKR9</accession>
<dbReference type="SUPFAM" id="SSF46785">
    <property type="entry name" value="Winged helix' DNA-binding domain"/>
    <property type="match status" value="1"/>
</dbReference>
<organism evidence="1 2">
    <name type="scientific">Haladaptatus litoreus</name>
    <dbReference type="NCBI Taxonomy" id="553468"/>
    <lineage>
        <taxon>Archaea</taxon>
        <taxon>Methanobacteriati</taxon>
        <taxon>Methanobacteriota</taxon>
        <taxon>Stenosarchaea group</taxon>
        <taxon>Halobacteria</taxon>
        <taxon>Halobacteriales</taxon>
        <taxon>Haladaptataceae</taxon>
        <taxon>Haladaptatus</taxon>
    </lineage>
</organism>
<protein>
    <recommendedName>
        <fullName evidence="3">FaeA-like protein</fullName>
    </recommendedName>
</protein>
<dbReference type="AlphaFoldDB" id="A0A1N7DKR9"/>
<proteinExistence type="predicted"/>
<gene>
    <name evidence="1" type="ORF">SAMN05421858_3706</name>
</gene>
<sequence>MTRDSDTGKFSSEISDEEIVEFFESGERPFHSANEVADYFDQKRETAHRRLERLARKGEIEKVKLGPRSVVWWRKHATKSNST</sequence>
<dbReference type="RefSeq" id="WP_139328924.1">
    <property type="nucleotide sequence ID" value="NZ_FTNO01000004.1"/>
</dbReference>